<evidence type="ECO:0000313" key="2">
    <source>
        <dbReference type="Proteomes" id="UP000001685"/>
    </source>
</evidence>
<dbReference type="PATRIC" id="fig|455632.4.peg.5417"/>
<dbReference type="HOGENOM" id="CLU_1288283_0_0_11"/>
<name>B1VZJ1_STRGG</name>
<dbReference type="AlphaFoldDB" id="B1VZJ1"/>
<dbReference type="KEGG" id="sgr:SGR_5287"/>
<dbReference type="Proteomes" id="UP000001685">
    <property type="component" value="Chromosome"/>
</dbReference>
<accession>B1VZJ1</accession>
<proteinExistence type="predicted"/>
<dbReference type="EMBL" id="AP009493">
    <property type="protein sequence ID" value="BAG22116.1"/>
    <property type="molecule type" value="Genomic_DNA"/>
</dbReference>
<sequence>MRKPCRVLVLTPHTELVRAVADTGLEPWALRRAGAGAASGGRGCVPPERTLVRRDPVRALRELAADEGSGFDFVLSGEDAEPALLAVVRGLAPPPAHAGAWPPAGTELRRLLGEDVDRRPGPPDVTAAPVCRVDTVSVGGMHLLLDIAWPASAAPVGETLWADVRERVRGALDLIGQESGGMRTSVALTAAGPRPVEMARTPFLVASLGPGMRR</sequence>
<organism evidence="1 2">
    <name type="scientific">Streptomyces griseus subsp. griseus (strain JCM 4626 / CBS 651.72 / NBRC 13350 / KCC S-0626 / ISP 5235)</name>
    <dbReference type="NCBI Taxonomy" id="455632"/>
    <lineage>
        <taxon>Bacteria</taxon>
        <taxon>Bacillati</taxon>
        <taxon>Actinomycetota</taxon>
        <taxon>Actinomycetes</taxon>
        <taxon>Kitasatosporales</taxon>
        <taxon>Streptomycetaceae</taxon>
        <taxon>Streptomyces</taxon>
    </lineage>
</organism>
<reference evidence="2" key="1">
    <citation type="journal article" date="2008" name="J. Bacteriol.">
        <title>Genome sequence of the streptomycin-producing microorganism Streptomyces griseus IFO 13350.</title>
        <authorList>
            <person name="Ohnishi Y."/>
            <person name="Ishikawa J."/>
            <person name="Hara H."/>
            <person name="Suzuki H."/>
            <person name="Ikenoya M."/>
            <person name="Ikeda H."/>
            <person name="Yamashita A."/>
            <person name="Hattori M."/>
            <person name="Horinouchi S."/>
        </authorList>
    </citation>
    <scope>NUCLEOTIDE SEQUENCE [LARGE SCALE GENOMIC DNA]</scope>
    <source>
        <strain evidence="2">JCM 4626 / NBRC 13350</strain>
    </source>
</reference>
<protein>
    <submittedName>
        <fullName evidence="1">Uncharacterized protein</fullName>
    </submittedName>
</protein>
<gene>
    <name evidence="1" type="ordered locus">SGR_5287</name>
</gene>
<dbReference type="RefSeq" id="WP_012381218.1">
    <property type="nucleotide sequence ID" value="NC_010572.1"/>
</dbReference>
<evidence type="ECO:0000313" key="1">
    <source>
        <dbReference type="EMBL" id="BAG22116.1"/>
    </source>
</evidence>